<evidence type="ECO:0000256" key="4">
    <source>
        <dbReference type="ARBA" id="ARBA00023127"/>
    </source>
</evidence>
<dbReference type="Pfam" id="PF02984">
    <property type="entry name" value="Cyclin_C"/>
    <property type="match status" value="1"/>
</dbReference>
<comment type="subunit">
    <text evidence="2">Interacts with the CDC2 protein kinase to form a serine/threonine kinase holoenzyme complex also known as maturation promoting factor (MPF). The cyclin subunit imparts substrate specificity to the complex.</text>
</comment>
<dbReference type="PANTHER" id="PTHR10177">
    <property type="entry name" value="CYCLINS"/>
    <property type="match status" value="1"/>
</dbReference>
<keyword evidence="4 7" id="KW-0195">Cyclin</keyword>
<dbReference type="InterPro" id="IPR036915">
    <property type="entry name" value="Cyclin-like_sf"/>
</dbReference>
<evidence type="ECO:0000256" key="3">
    <source>
        <dbReference type="ARBA" id="ARBA00022618"/>
    </source>
</evidence>
<evidence type="ECO:0000256" key="2">
    <source>
        <dbReference type="ARBA" id="ARBA00011177"/>
    </source>
</evidence>
<dbReference type="AlphaFoldDB" id="A0AA88ATN5"/>
<evidence type="ECO:0000256" key="7">
    <source>
        <dbReference type="RuleBase" id="RU000383"/>
    </source>
</evidence>
<keyword evidence="3" id="KW-0132">Cell division</keyword>
<protein>
    <recommendedName>
        <fullName evidence="6">B-like cyclin</fullName>
    </recommendedName>
</protein>
<dbReference type="Pfam" id="PF00134">
    <property type="entry name" value="Cyclin_N"/>
    <property type="match status" value="1"/>
</dbReference>
<feature type="region of interest" description="Disordered" evidence="8">
    <location>
        <begin position="279"/>
        <end position="308"/>
    </location>
</feature>
<keyword evidence="12" id="KW-1185">Reference proteome</keyword>
<dbReference type="SMART" id="SM00385">
    <property type="entry name" value="CYCLIN"/>
    <property type="match status" value="2"/>
</dbReference>
<dbReference type="SMART" id="SM01332">
    <property type="entry name" value="Cyclin_C"/>
    <property type="match status" value="1"/>
</dbReference>
<proteinExistence type="inferred from homology"/>
<evidence type="ECO:0000256" key="1">
    <source>
        <dbReference type="ARBA" id="ARBA00009065"/>
    </source>
</evidence>
<reference evidence="11" key="1">
    <citation type="submission" date="2023-07" db="EMBL/GenBank/DDBJ databases">
        <title>draft genome sequence of fig (Ficus carica).</title>
        <authorList>
            <person name="Takahashi T."/>
            <person name="Nishimura K."/>
        </authorList>
    </citation>
    <scope>NUCLEOTIDE SEQUENCE</scope>
</reference>
<feature type="domain" description="Cyclin C-terminal" evidence="10">
    <location>
        <begin position="150"/>
        <end position="285"/>
    </location>
</feature>
<name>A0AA88ATN5_FICCA</name>
<evidence type="ECO:0000313" key="12">
    <source>
        <dbReference type="Proteomes" id="UP001187192"/>
    </source>
</evidence>
<comment type="caution">
    <text evidence="11">The sequence shown here is derived from an EMBL/GenBank/DDBJ whole genome shotgun (WGS) entry which is preliminary data.</text>
</comment>
<dbReference type="SUPFAM" id="SSF47954">
    <property type="entry name" value="Cyclin-like"/>
    <property type="match status" value="2"/>
</dbReference>
<dbReference type="InterPro" id="IPR039361">
    <property type="entry name" value="Cyclin"/>
</dbReference>
<evidence type="ECO:0000256" key="5">
    <source>
        <dbReference type="ARBA" id="ARBA00023306"/>
    </source>
</evidence>
<evidence type="ECO:0000313" key="11">
    <source>
        <dbReference type="EMBL" id="GMN50941.1"/>
    </source>
</evidence>
<keyword evidence="5" id="KW-0131">Cell cycle</keyword>
<dbReference type="InterPro" id="IPR006671">
    <property type="entry name" value="Cyclin_N"/>
</dbReference>
<dbReference type="GO" id="GO:0051301">
    <property type="term" value="P:cell division"/>
    <property type="evidence" value="ECO:0007669"/>
    <property type="project" value="UniProtKB-KW"/>
</dbReference>
<dbReference type="Gene3D" id="1.10.472.10">
    <property type="entry name" value="Cyclin-like"/>
    <property type="match status" value="2"/>
</dbReference>
<evidence type="ECO:0000259" key="9">
    <source>
        <dbReference type="SMART" id="SM00385"/>
    </source>
</evidence>
<dbReference type="CDD" id="cd20544">
    <property type="entry name" value="CYCLIN_AtCycD-like_rpt2"/>
    <property type="match status" value="1"/>
</dbReference>
<evidence type="ECO:0000256" key="6">
    <source>
        <dbReference type="ARBA" id="ARBA00032263"/>
    </source>
</evidence>
<gene>
    <name evidence="11" type="ORF">TIFTF001_020087</name>
</gene>
<dbReference type="InterPro" id="IPR004367">
    <property type="entry name" value="Cyclin_C-dom"/>
</dbReference>
<feature type="compositionally biased region" description="Low complexity" evidence="8">
    <location>
        <begin position="279"/>
        <end position="288"/>
    </location>
</feature>
<dbReference type="InterPro" id="IPR013763">
    <property type="entry name" value="Cyclin-like_dom"/>
</dbReference>
<dbReference type="Proteomes" id="UP001187192">
    <property type="component" value="Unassembled WGS sequence"/>
</dbReference>
<dbReference type="EMBL" id="BTGU01000035">
    <property type="protein sequence ID" value="GMN50941.1"/>
    <property type="molecule type" value="Genomic_DNA"/>
</dbReference>
<organism evidence="11 12">
    <name type="scientific">Ficus carica</name>
    <name type="common">Common fig</name>
    <dbReference type="NCBI Taxonomy" id="3494"/>
    <lineage>
        <taxon>Eukaryota</taxon>
        <taxon>Viridiplantae</taxon>
        <taxon>Streptophyta</taxon>
        <taxon>Embryophyta</taxon>
        <taxon>Tracheophyta</taxon>
        <taxon>Spermatophyta</taxon>
        <taxon>Magnoliopsida</taxon>
        <taxon>eudicotyledons</taxon>
        <taxon>Gunneridae</taxon>
        <taxon>Pentapetalae</taxon>
        <taxon>rosids</taxon>
        <taxon>fabids</taxon>
        <taxon>Rosales</taxon>
        <taxon>Moraceae</taxon>
        <taxon>Ficeae</taxon>
        <taxon>Ficus</taxon>
    </lineage>
</organism>
<dbReference type="FunFam" id="1.10.472.10:FF:000040">
    <property type="entry name" value="D6-type cyclin"/>
    <property type="match status" value="1"/>
</dbReference>
<accession>A0AA88ATN5</accession>
<feature type="domain" description="Cyclin-like" evidence="9">
    <location>
        <begin position="55"/>
        <end position="141"/>
    </location>
</feature>
<evidence type="ECO:0000259" key="10">
    <source>
        <dbReference type="SMART" id="SM01332"/>
    </source>
</evidence>
<sequence>MEFDPADSLTGFQEHQSDDVSDLFNSEADHMPSRNFVFHSEKRDFFASFRAEAISLVLQTQFSCNFDPFISYLAVNYTDRFVSKHEIPQGKPWFSRLIVISCLSLAAKMKNFPFSLSDIQSEEGLIFDAHTVHKMELLVLDTLSWRMRSITPFSFFSFFMSFFELSDPPSMQALKDRASEFIFTSQNDVKFLEFRPSIIAASALLFASHELFPLQFPNFKASLSNCQYVKFENLLTCFNLMQEMVAMMQGYISNLDTLSSTRTPVSVLERKFTNSESEISTTTGSTAECDTSISEKEENKRRKLNRPCSTDSRFKTSRSVRNFNRKALTVHGRNSCSCSCRSPRVSLPRYDIDYRASSGSAAAQLKRIEISWIEGSNGAPVSPINPGVPKLRELVLEVLSSISPCWP</sequence>
<evidence type="ECO:0000256" key="8">
    <source>
        <dbReference type="SAM" id="MobiDB-lite"/>
    </source>
</evidence>
<feature type="domain" description="Cyclin-like" evidence="9">
    <location>
        <begin position="157"/>
        <end position="243"/>
    </location>
</feature>
<comment type="similarity">
    <text evidence="1">Belongs to the cyclin family. Cyclin D subfamily.</text>
</comment>
<dbReference type="FunFam" id="1.10.472.10:FF:000060">
    <property type="entry name" value="D6-type cyclin"/>
    <property type="match status" value="1"/>
</dbReference>